<comment type="caution">
    <text evidence="1">The sequence shown here is derived from an EMBL/GenBank/DDBJ whole genome shotgun (WGS) entry which is preliminary data.</text>
</comment>
<dbReference type="Proteomes" id="UP001307705">
    <property type="component" value="Unassembled WGS sequence"/>
</dbReference>
<sequence>MQNILLKTAIGLGFGTWIDYGWEDLVKRVNSSGMELLIQLGEENK</sequence>
<dbReference type="RefSeq" id="WP_338230205.1">
    <property type="nucleotide sequence ID" value="NZ_BTPE01000017.1"/>
</dbReference>
<evidence type="ECO:0000313" key="1">
    <source>
        <dbReference type="EMBL" id="GMQ35382.1"/>
    </source>
</evidence>
<gene>
    <name evidence="1" type="ORF">Ataiwa_36550</name>
</gene>
<accession>A0ABQ6Q644</accession>
<dbReference type="EMBL" id="BTPE01000017">
    <property type="protein sequence ID" value="GMQ35382.1"/>
    <property type="molecule type" value="Genomic_DNA"/>
</dbReference>
<protein>
    <submittedName>
        <fullName evidence="1">Uncharacterized protein</fullName>
    </submittedName>
</protein>
<name>A0ABQ6Q644_9BACT</name>
<organism evidence="1 2">
    <name type="scientific">Algoriphagus taiwanensis</name>
    <dbReference type="NCBI Taxonomy" id="1445656"/>
    <lineage>
        <taxon>Bacteria</taxon>
        <taxon>Pseudomonadati</taxon>
        <taxon>Bacteroidota</taxon>
        <taxon>Cytophagia</taxon>
        <taxon>Cytophagales</taxon>
        <taxon>Cyclobacteriaceae</taxon>
        <taxon>Algoriphagus</taxon>
    </lineage>
</organism>
<proteinExistence type="predicted"/>
<keyword evidence="2" id="KW-1185">Reference proteome</keyword>
<reference evidence="1 2" key="1">
    <citation type="submission" date="2023-08" db="EMBL/GenBank/DDBJ databases">
        <title>Draft genome sequence of Algoriphagus taiwanensis.</title>
        <authorList>
            <person name="Takatani N."/>
            <person name="Hosokawa M."/>
            <person name="Sawabe T."/>
        </authorList>
    </citation>
    <scope>NUCLEOTIDE SEQUENCE [LARGE SCALE GENOMIC DNA]</scope>
    <source>
        <strain evidence="1 2">JCM 19755</strain>
    </source>
</reference>
<evidence type="ECO:0000313" key="2">
    <source>
        <dbReference type="Proteomes" id="UP001307705"/>
    </source>
</evidence>